<sequence>MSMSHLLKIQKKLKIIKNYSDFIKEEYRICIENLPLDLNKLLLLILLIRHFELSQRYVGAGLSYSVTLVDRPVKEYGEVLICFLSEEASLKKINYLFKKTCPNSGKKIRKR</sequence>
<evidence type="ECO:0000313" key="1">
    <source>
        <dbReference type="EMBL" id="RNA00701.1"/>
    </source>
</evidence>
<dbReference type="Proteomes" id="UP000276133">
    <property type="component" value="Unassembled WGS sequence"/>
</dbReference>
<proteinExistence type="predicted"/>
<keyword evidence="2" id="KW-1185">Reference proteome</keyword>
<gene>
    <name evidence="1" type="ORF">BpHYR1_006318</name>
</gene>
<dbReference type="EMBL" id="REGN01009632">
    <property type="protein sequence ID" value="RNA00701.1"/>
    <property type="molecule type" value="Genomic_DNA"/>
</dbReference>
<accession>A0A3M7PPI8</accession>
<reference evidence="1 2" key="1">
    <citation type="journal article" date="2018" name="Sci. Rep.">
        <title>Genomic signatures of local adaptation to the degree of environmental predictability in rotifers.</title>
        <authorList>
            <person name="Franch-Gras L."/>
            <person name="Hahn C."/>
            <person name="Garcia-Roger E.M."/>
            <person name="Carmona M.J."/>
            <person name="Serra M."/>
            <person name="Gomez A."/>
        </authorList>
    </citation>
    <scope>NUCLEOTIDE SEQUENCE [LARGE SCALE GENOMIC DNA]</scope>
    <source>
        <strain evidence="1">HYR1</strain>
    </source>
</reference>
<comment type="caution">
    <text evidence="1">The sequence shown here is derived from an EMBL/GenBank/DDBJ whole genome shotgun (WGS) entry which is preliminary data.</text>
</comment>
<name>A0A3M7PPI8_BRAPC</name>
<protein>
    <submittedName>
        <fullName evidence="1">Uncharacterized protein</fullName>
    </submittedName>
</protein>
<dbReference type="AlphaFoldDB" id="A0A3M7PPI8"/>
<organism evidence="1 2">
    <name type="scientific">Brachionus plicatilis</name>
    <name type="common">Marine rotifer</name>
    <name type="synonym">Brachionus muelleri</name>
    <dbReference type="NCBI Taxonomy" id="10195"/>
    <lineage>
        <taxon>Eukaryota</taxon>
        <taxon>Metazoa</taxon>
        <taxon>Spiralia</taxon>
        <taxon>Gnathifera</taxon>
        <taxon>Rotifera</taxon>
        <taxon>Eurotatoria</taxon>
        <taxon>Monogononta</taxon>
        <taxon>Pseudotrocha</taxon>
        <taxon>Ploima</taxon>
        <taxon>Brachionidae</taxon>
        <taxon>Brachionus</taxon>
    </lineage>
</organism>
<evidence type="ECO:0000313" key="2">
    <source>
        <dbReference type="Proteomes" id="UP000276133"/>
    </source>
</evidence>